<keyword evidence="3" id="KW-1185">Reference proteome</keyword>
<feature type="transmembrane region" description="Helical" evidence="1">
    <location>
        <begin position="21"/>
        <end position="43"/>
    </location>
</feature>
<proteinExistence type="predicted"/>
<reference evidence="2" key="3">
    <citation type="submission" date="2023-05" db="EMBL/GenBank/DDBJ databases">
        <authorList>
            <person name="Smith C.H."/>
        </authorList>
    </citation>
    <scope>NUCLEOTIDE SEQUENCE</scope>
    <source>
        <strain evidence="2">CHS0354</strain>
        <tissue evidence="2">Mantle</tissue>
    </source>
</reference>
<feature type="transmembrane region" description="Helical" evidence="1">
    <location>
        <begin position="91"/>
        <end position="117"/>
    </location>
</feature>
<dbReference type="EMBL" id="JAEAOA010001549">
    <property type="protein sequence ID" value="KAK3603308.1"/>
    <property type="molecule type" value="Genomic_DNA"/>
</dbReference>
<keyword evidence="1" id="KW-0472">Membrane</keyword>
<organism evidence="2 3">
    <name type="scientific">Potamilus streckersoni</name>
    <dbReference type="NCBI Taxonomy" id="2493646"/>
    <lineage>
        <taxon>Eukaryota</taxon>
        <taxon>Metazoa</taxon>
        <taxon>Spiralia</taxon>
        <taxon>Lophotrochozoa</taxon>
        <taxon>Mollusca</taxon>
        <taxon>Bivalvia</taxon>
        <taxon>Autobranchia</taxon>
        <taxon>Heteroconchia</taxon>
        <taxon>Palaeoheterodonta</taxon>
        <taxon>Unionida</taxon>
        <taxon>Unionoidea</taxon>
        <taxon>Unionidae</taxon>
        <taxon>Ambleminae</taxon>
        <taxon>Lampsilini</taxon>
        <taxon>Potamilus</taxon>
    </lineage>
</organism>
<dbReference type="AlphaFoldDB" id="A0AAE0T505"/>
<accession>A0AAE0T505</accession>
<keyword evidence="1" id="KW-1133">Transmembrane helix</keyword>
<evidence type="ECO:0000256" key="1">
    <source>
        <dbReference type="SAM" id="Phobius"/>
    </source>
</evidence>
<reference evidence="2" key="2">
    <citation type="journal article" date="2021" name="Genome Biol. Evol.">
        <title>Developing a high-quality reference genome for a parasitic bivalve with doubly uniparental inheritance (Bivalvia: Unionida).</title>
        <authorList>
            <person name="Smith C.H."/>
        </authorList>
    </citation>
    <scope>NUCLEOTIDE SEQUENCE</scope>
    <source>
        <strain evidence="2">CHS0354</strain>
        <tissue evidence="2">Mantle</tissue>
    </source>
</reference>
<gene>
    <name evidence="2" type="ORF">CHS0354_025913</name>
</gene>
<name>A0AAE0T505_9BIVA</name>
<keyword evidence="1" id="KW-0812">Transmembrane</keyword>
<feature type="transmembrane region" description="Helical" evidence="1">
    <location>
        <begin position="123"/>
        <end position="145"/>
    </location>
</feature>
<protein>
    <submittedName>
        <fullName evidence="2">Uncharacterized protein</fullName>
    </submittedName>
</protein>
<evidence type="ECO:0000313" key="2">
    <source>
        <dbReference type="EMBL" id="KAK3603308.1"/>
    </source>
</evidence>
<feature type="transmembrane region" description="Helical" evidence="1">
    <location>
        <begin position="58"/>
        <end position="79"/>
    </location>
</feature>
<dbReference type="Proteomes" id="UP001195483">
    <property type="component" value="Unassembled WGS sequence"/>
</dbReference>
<evidence type="ECO:0000313" key="3">
    <source>
        <dbReference type="Proteomes" id="UP001195483"/>
    </source>
</evidence>
<reference evidence="2" key="1">
    <citation type="journal article" date="2021" name="Genome Biol. Evol.">
        <title>A High-Quality Reference Genome for a Parasitic Bivalve with Doubly Uniparental Inheritance (Bivalvia: Unionida).</title>
        <authorList>
            <person name="Smith C.H."/>
        </authorList>
    </citation>
    <scope>NUCLEOTIDE SEQUENCE</scope>
    <source>
        <strain evidence="2">CHS0354</strain>
    </source>
</reference>
<sequence length="196" mass="22034">MSAQNDILRAEMEVSPRLQKAIVAHQIIQVVSPVVLVIIYATALKLSEDSFHHKPSPWTLLIFISAIIPTSLFIIFWIASKCNYQDLRLILVHFNPVLSIMWFLVFFPFCIICPILSVGIVTILIAIISGFLSLSSAIFAIYGIWKSARKVVLSARSAKYEHYDVLDSIPPTRESPSTYSEINGVRLSQANYIQPI</sequence>
<comment type="caution">
    <text evidence="2">The sequence shown here is derived from an EMBL/GenBank/DDBJ whole genome shotgun (WGS) entry which is preliminary data.</text>
</comment>